<dbReference type="PROSITE" id="PS51375">
    <property type="entry name" value="PPR"/>
    <property type="match status" value="1"/>
</dbReference>
<keyword evidence="4" id="KW-1185">Reference proteome</keyword>
<keyword evidence="1" id="KW-0677">Repeat</keyword>
<dbReference type="GO" id="GO:0003723">
    <property type="term" value="F:RNA binding"/>
    <property type="evidence" value="ECO:0007669"/>
    <property type="project" value="InterPro"/>
</dbReference>
<name>A0AAD8IZV4_9APIA</name>
<reference evidence="3" key="2">
    <citation type="submission" date="2023-05" db="EMBL/GenBank/DDBJ databases">
        <authorList>
            <person name="Schelkunov M.I."/>
        </authorList>
    </citation>
    <scope>NUCLEOTIDE SEQUENCE</scope>
    <source>
        <strain evidence="3">Hsosn_3</strain>
        <tissue evidence="3">Leaf</tissue>
    </source>
</reference>
<comment type="caution">
    <text evidence="3">The sequence shown here is derived from an EMBL/GenBank/DDBJ whole genome shotgun (WGS) entry which is preliminary data.</text>
</comment>
<dbReference type="EMBL" id="JAUIZM010000003">
    <property type="protein sequence ID" value="KAK1395094.1"/>
    <property type="molecule type" value="Genomic_DNA"/>
</dbReference>
<evidence type="ECO:0000313" key="4">
    <source>
        <dbReference type="Proteomes" id="UP001237642"/>
    </source>
</evidence>
<dbReference type="PANTHER" id="PTHR47926">
    <property type="entry name" value="PENTATRICOPEPTIDE REPEAT-CONTAINING PROTEIN"/>
    <property type="match status" value="1"/>
</dbReference>
<dbReference type="InterPro" id="IPR002885">
    <property type="entry name" value="PPR_rpt"/>
</dbReference>
<dbReference type="FunFam" id="1.25.40.10:FF:000381">
    <property type="entry name" value="Pentatricopeptide repeat-containing protein"/>
    <property type="match status" value="1"/>
</dbReference>
<evidence type="ECO:0000256" key="1">
    <source>
        <dbReference type="ARBA" id="ARBA00022737"/>
    </source>
</evidence>
<evidence type="ECO:0000313" key="3">
    <source>
        <dbReference type="EMBL" id="KAK1395094.1"/>
    </source>
</evidence>
<dbReference type="AlphaFoldDB" id="A0AAD8IZV4"/>
<evidence type="ECO:0000256" key="2">
    <source>
        <dbReference type="PROSITE-ProRule" id="PRU00708"/>
    </source>
</evidence>
<dbReference type="GO" id="GO:0009451">
    <property type="term" value="P:RNA modification"/>
    <property type="evidence" value="ECO:0007669"/>
    <property type="project" value="InterPro"/>
</dbReference>
<reference evidence="3" key="1">
    <citation type="submission" date="2023-02" db="EMBL/GenBank/DDBJ databases">
        <title>Genome of toxic invasive species Heracleum sosnowskyi carries increased number of genes despite the absence of recent whole-genome duplications.</title>
        <authorList>
            <person name="Schelkunov M."/>
            <person name="Shtratnikova V."/>
            <person name="Makarenko M."/>
            <person name="Klepikova A."/>
            <person name="Omelchenko D."/>
            <person name="Novikova G."/>
            <person name="Obukhova E."/>
            <person name="Bogdanov V."/>
            <person name="Penin A."/>
            <person name="Logacheva M."/>
        </authorList>
    </citation>
    <scope>NUCLEOTIDE SEQUENCE</scope>
    <source>
        <strain evidence="3">Hsosn_3</strain>
        <tissue evidence="3">Leaf</tissue>
    </source>
</reference>
<dbReference type="Proteomes" id="UP001237642">
    <property type="component" value="Unassembled WGS sequence"/>
</dbReference>
<organism evidence="3 4">
    <name type="scientific">Heracleum sosnowskyi</name>
    <dbReference type="NCBI Taxonomy" id="360622"/>
    <lineage>
        <taxon>Eukaryota</taxon>
        <taxon>Viridiplantae</taxon>
        <taxon>Streptophyta</taxon>
        <taxon>Embryophyta</taxon>
        <taxon>Tracheophyta</taxon>
        <taxon>Spermatophyta</taxon>
        <taxon>Magnoliopsida</taxon>
        <taxon>eudicotyledons</taxon>
        <taxon>Gunneridae</taxon>
        <taxon>Pentapetalae</taxon>
        <taxon>asterids</taxon>
        <taxon>campanulids</taxon>
        <taxon>Apiales</taxon>
        <taxon>Apiaceae</taxon>
        <taxon>Apioideae</taxon>
        <taxon>apioid superclade</taxon>
        <taxon>Tordylieae</taxon>
        <taxon>Tordyliinae</taxon>
        <taxon>Heracleum</taxon>
    </lineage>
</organism>
<proteinExistence type="predicted"/>
<dbReference type="Gene3D" id="1.25.40.10">
    <property type="entry name" value="Tetratricopeptide repeat domain"/>
    <property type="match status" value="1"/>
</dbReference>
<dbReference type="Pfam" id="PF01535">
    <property type="entry name" value="PPR"/>
    <property type="match status" value="2"/>
</dbReference>
<sequence>MFLLRPITRATGHLRTLNTTSTTNKSEYTHLLDKLRDICTRRHLEEAFTLFHNFKTLHSPQAYATLFHVCANSKSVQHGQALHHHMLMHNPFCANDMYTSNHVINMYAKCGSLECAQKVFDEMSQRNVVSWTAMVSGYAQQGRGDDCFRVFSGMVYECLPTEFAYASVLTVCDGDRGRQVFRRVEVGLKL</sequence>
<dbReference type="InterPro" id="IPR046960">
    <property type="entry name" value="PPR_At4g14850-like_plant"/>
</dbReference>
<protein>
    <recommendedName>
        <fullName evidence="5">Pentatricopeptide repeat-containing protein</fullName>
    </recommendedName>
</protein>
<evidence type="ECO:0008006" key="5">
    <source>
        <dbReference type="Google" id="ProtNLM"/>
    </source>
</evidence>
<accession>A0AAD8IZV4</accession>
<gene>
    <name evidence="3" type="ORF">POM88_014150</name>
</gene>
<dbReference type="InterPro" id="IPR011990">
    <property type="entry name" value="TPR-like_helical_dom_sf"/>
</dbReference>
<feature type="repeat" description="PPR" evidence="2">
    <location>
        <begin position="96"/>
        <end position="130"/>
    </location>
</feature>
<dbReference type="NCBIfam" id="TIGR00756">
    <property type="entry name" value="PPR"/>
    <property type="match status" value="2"/>
</dbReference>